<feature type="region of interest" description="Disordered" evidence="1">
    <location>
        <begin position="50"/>
        <end position="79"/>
    </location>
</feature>
<evidence type="ECO:0000313" key="2">
    <source>
        <dbReference type="EMBL" id="CUS14899.1"/>
    </source>
</evidence>
<protein>
    <submittedName>
        <fullName evidence="2">Uncharacterized protein</fullName>
    </submittedName>
</protein>
<dbReference type="EMBL" id="LN890954">
    <property type="protein sequence ID" value="CUS14899.1"/>
    <property type="molecule type" value="Genomic_DNA"/>
</dbReference>
<organism evidence="2 3">
    <name type="scientific">Tuber aestivum</name>
    <name type="common">summer truffle</name>
    <dbReference type="NCBI Taxonomy" id="59557"/>
    <lineage>
        <taxon>Eukaryota</taxon>
        <taxon>Fungi</taxon>
        <taxon>Dikarya</taxon>
        <taxon>Ascomycota</taxon>
        <taxon>Pezizomycotina</taxon>
        <taxon>Pezizomycetes</taxon>
        <taxon>Pezizales</taxon>
        <taxon>Tuberaceae</taxon>
        <taxon>Tuber</taxon>
    </lineage>
</organism>
<keyword evidence="3" id="KW-1185">Reference proteome</keyword>
<evidence type="ECO:0000313" key="3">
    <source>
        <dbReference type="Proteomes" id="UP001412239"/>
    </source>
</evidence>
<dbReference type="Proteomes" id="UP001412239">
    <property type="component" value="Unassembled WGS sequence"/>
</dbReference>
<dbReference type="AlphaFoldDB" id="A0A292Q579"/>
<name>A0A292Q579_9PEZI</name>
<sequence>WKPLWNPHSLTLPLKVPTLVHLQLILQPPPPRRQPPLILCIQRAQELPKPRPRCARGNLNPTPGDPLRSPVLPTLPRPVPKPEHQGVHVLGEYCVDYAVFLQICTFGFCLSGSFVVREAEKF</sequence>
<gene>
    <name evidence="2" type="ORF">GSTUAT00000969001</name>
</gene>
<proteinExistence type="predicted"/>
<feature type="non-terminal residue" evidence="2">
    <location>
        <position position="1"/>
    </location>
</feature>
<evidence type="ECO:0000256" key="1">
    <source>
        <dbReference type="SAM" id="MobiDB-lite"/>
    </source>
</evidence>
<accession>A0A292Q579</accession>
<reference evidence="2" key="1">
    <citation type="submission" date="2015-10" db="EMBL/GenBank/DDBJ databases">
        <authorList>
            <person name="Regsiter A."/>
            <person name="william w."/>
        </authorList>
    </citation>
    <scope>NUCLEOTIDE SEQUENCE</scope>
    <source>
        <strain evidence="2">Montdore</strain>
    </source>
</reference>